<dbReference type="RefSeq" id="XP_045287126.1">
    <property type="nucleotide sequence ID" value="XM_045431914.1"/>
</dbReference>
<accession>C0NNY5</accession>
<name>C0NNY5_AJECG</name>
<proteinExistence type="predicted"/>
<feature type="region of interest" description="Disordered" evidence="2">
    <location>
        <begin position="1"/>
        <end position="25"/>
    </location>
</feature>
<feature type="compositionally biased region" description="Polar residues" evidence="2">
    <location>
        <begin position="1"/>
        <end position="15"/>
    </location>
</feature>
<dbReference type="EMBL" id="GG663368">
    <property type="protein sequence ID" value="EEH06645.1"/>
    <property type="molecule type" value="Genomic_DNA"/>
</dbReference>
<protein>
    <submittedName>
        <fullName evidence="3">Uncharacterized protein</fullName>
    </submittedName>
</protein>
<dbReference type="Proteomes" id="UP000001631">
    <property type="component" value="Unassembled WGS sequence"/>
</dbReference>
<reference evidence="3" key="1">
    <citation type="submission" date="2009-02" db="EMBL/GenBank/DDBJ databases">
        <title>The Genome Sequence of Ajellomyces capsulatus strain G186AR.</title>
        <authorList>
            <consortium name="The Broad Institute Genome Sequencing Platform"/>
            <person name="Champion M."/>
            <person name="Cuomo C."/>
            <person name="Ma L.-J."/>
            <person name="Henn M.R."/>
            <person name="Sil A."/>
            <person name="Goldman B."/>
            <person name="Young S.K."/>
            <person name="Kodira C.D."/>
            <person name="Zeng Q."/>
            <person name="Koehrsen M."/>
            <person name="Alvarado L."/>
            <person name="Berlin A."/>
            <person name="Borenstein D."/>
            <person name="Chen Z."/>
            <person name="Engels R."/>
            <person name="Freedman E."/>
            <person name="Gellesch M."/>
            <person name="Goldberg J."/>
            <person name="Griggs A."/>
            <person name="Gujja S."/>
            <person name="Heiman D."/>
            <person name="Hepburn T."/>
            <person name="Howarth C."/>
            <person name="Jen D."/>
            <person name="Larson L."/>
            <person name="Lewis B."/>
            <person name="Mehta T."/>
            <person name="Park D."/>
            <person name="Pearson M."/>
            <person name="Roberts A."/>
            <person name="Saif S."/>
            <person name="Shea T."/>
            <person name="Shenoy N."/>
            <person name="Sisk P."/>
            <person name="Stolte C."/>
            <person name="Sykes S."/>
            <person name="Walk T."/>
            <person name="White J."/>
            <person name="Yandava C."/>
            <person name="Klein B."/>
            <person name="McEwen J.G."/>
            <person name="Puccia R."/>
            <person name="Goldman G.H."/>
            <person name="Felipe M.S."/>
            <person name="Nino-Vega G."/>
            <person name="San-Blas G."/>
            <person name="Taylor J."/>
            <person name="Mendoza L."/>
            <person name="Galagan J."/>
            <person name="Nusbaum C."/>
            <person name="Birren B."/>
        </authorList>
    </citation>
    <scope>NUCLEOTIDE SEQUENCE</scope>
    <source>
        <strain evidence="3">G186AR</strain>
    </source>
</reference>
<gene>
    <name evidence="3" type="ORF">HCBG_04865</name>
</gene>
<dbReference type="InParanoid" id="C0NNY5"/>
<dbReference type="HOGENOM" id="CLU_306518_0_0_1"/>
<organism evidence="3 4">
    <name type="scientific">Ajellomyces capsulatus (strain G186AR / H82 / ATCC MYA-2454 / RMSCC 2432)</name>
    <name type="common">Darling's disease fungus</name>
    <name type="synonym">Histoplasma capsulatum</name>
    <dbReference type="NCBI Taxonomy" id="447093"/>
    <lineage>
        <taxon>Eukaryota</taxon>
        <taxon>Fungi</taxon>
        <taxon>Dikarya</taxon>
        <taxon>Ascomycota</taxon>
        <taxon>Pezizomycotina</taxon>
        <taxon>Eurotiomycetes</taxon>
        <taxon>Eurotiomycetidae</taxon>
        <taxon>Onygenales</taxon>
        <taxon>Ajellomycetaceae</taxon>
        <taxon>Histoplasma</taxon>
    </lineage>
</organism>
<keyword evidence="1" id="KW-0175">Coiled coil</keyword>
<feature type="coiled-coil region" evidence="1">
    <location>
        <begin position="888"/>
        <end position="915"/>
    </location>
</feature>
<feature type="region of interest" description="Disordered" evidence="2">
    <location>
        <begin position="419"/>
        <end position="451"/>
    </location>
</feature>
<evidence type="ECO:0000256" key="2">
    <source>
        <dbReference type="SAM" id="MobiDB-lite"/>
    </source>
</evidence>
<dbReference type="VEuPathDB" id="FungiDB:I7I50_05036"/>
<evidence type="ECO:0000313" key="3">
    <source>
        <dbReference type="EMBL" id="EEH06645.1"/>
    </source>
</evidence>
<dbReference type="GeneID" id="69037881"/>
<sequence length="993" mass="112885">MLLGTRPNTQHPQTSSKRKSTDVDELFDIEHFPPVSDNYWEDQSQYDLGLYAVRQMDVSPASVSDSPTAASSSVSEPNDIEASPRGKKLPCEEELENSLAYPFEGTNNVGAVGLDDILSLLKPETFNWADDVEDSVESEMDDLNNTPLLFVVDSIVPPNSCDPNAVSKDGFDIQPRVEEAEVQDIDILWYYTPRVLPILHSPEITASNLTQCQFTGKLLFGVDSKAKREMTRQIDLVKNCPNIHHFNWLGNAVMERSYTSPEVSLFVIVSPPKPLFSERLMRQAVTLWQAMKFVDPILYRGDWKDLKFSGRELLKAITGQTFQFYTPAGTWQHDTPHPDIQQPIVDPSNPQFYASEKGLPLNGWLSAFTSKKYLDLANELSESRDTGRRRRKPLSRRSPLQQCIAIDYVFYTPNDKSENSSVLERHSQAPVAGHFNDPSPASKKRPTLTSPPPVEAVYWPYASRVHADTDFEPADPLCPNFHALVLANYLLIALLDIWHGMESIAVPWDGSRLVAAKDGYVDGSLSSHLPIDDNSDKASESSSASFSRIASRRIEKFQFQFRDGMPLSRTFTEPHQEGRIRNRSDTITLLGTAYQDPVKDVPSPPLPVQDYTVENLKDRLIYVDRILRNKQRKPSPIGTRALQIYKDACVRLLDLEKEEGDLKAAKDIWRTTLKTYDKSLYNAPCLQVACSSDAQTLQDRLISLQKDLFYARYADIFAELCIQPEPGFGAVEKSYWIEVYRKLQVEDNPSYQRVFSGLQSHHANPTHLAIYRAWNRIGFSRNDVVQTIHSYVTRKDRKHMNIFPLIKSGKFDDLKKQLYHDSSIIPLLIHESDWKLIRLLSRVVQSLTDLWFDRGKIDPENYQLWRYTKALSTLYRQLRGEDYSVPQKQLACDIAKKIRKRLRDLEDEEKAIEGLSITIGPLRPSGNKRAKAAMAFSVSQLHAERGRAMKMTADWNNIMNLVHAAEDTLNSAFGKYYEPTSSLAIIPELASER</sequence>
<evidence type="ECO:0000256" key="1">
    <source>
        <dbReference type="SAM" id="Coils"/>
    </source>
</evidence>
<feature type="region of interest" description="Disordered" evidence="2">
    <location>
        <begin position="61"/>
        <end position="90"/>
    </location>
</feature>
<dbReference type="AlphaFoldDB" id="C0NNY5"/>
<keyword evidence="4" id="KW-1185">Reference proteome</keyword>
<evidence type="ECO:0000313" key="4">
    <source>
        <dbReference type="Proteomes" id="UP000001631"/>
    </source>
</evidence>
<feature type="compositionally biased region" description="Low complexity" evidence="2">
    <location>
        <begin position="61"/>
        <end position="75"/>
    </location>
</feature>